<name>A0A5M3MFB8_CONPW</name>
<keyword evidence="3" id="KW-1185">Reference proteome</keyword>
<dbReference type="KEGG" id="cput:CONPUDRAFT_76071"/>
<keyword evidence="1" id="KW-0812">Transmembrane</keyword>
<feature type="transmembrane region" description="Helical" evidence="1">
    <location>
        <begin position="224"/>
        <end position="242"/>
    </location>
</feature>
<evidence type="ECO:0000313" key="3">
    <source>
        <dbReference type="Proteomes" id="UP000053558"/>
    </source>
</evidence>
<proteinExistence type="predicted"/>
<comment type="caution">
    <text evidence="2">The sequence shown here is derived from an EMBL/GenBank/DDBJ whole genome shotgun (WGS) entry which is preliminary data.</text>
</comment>
<organism evidence="2 3">
    <name type="scientific">Coniophora puteana (strain RWD-64-598)</name>
    <name type="common">Brown rot fungus</name>
    <dbReference type="NCBI Taxonomy" id="741705"/>
    <lineage>
        <taxon>Eukaryota</taxon>
        <taxon>Fungi</taxon>
        <taxon>Dikarya</taxon>
        <taxon>Basidiomycota</taxon>
        <taxon>Agaricomycotina</taxon>
        <taxon>Agaricomycetes</taxon>
        <taxon>Agaricomycetidae</taxon>
        <taxon>Boletales</taxon>
        <taxon>Coniophorineae</taxon>
        <taxon>Coniophoraceae</taxon>
        <taxon>Coniophora</taxon>
    </lineage>
</organism>
<sequence length="303" mass="33947">MSRPDVAEVRALQMSGWAQSSSLRLSSSHCQIQAIPISAGISIVLVYRILLNLDQEVDLIWVRFYSALNTSEALHLIQVRIVPEENETTLWNGKLLIIEDLCRVITVSTAESRRTMSNNSAPHHLLIICVASIILGQSIFMYGLIFGVHAMMVQRVCAMYGMAPNVRAFLIVCFATVQLVNAVAFITLMATMYYVDNSLPTQPTETCTWAFPTVTSKIIAISRWARAGLETILLVMALYQAVVHLRDRFRGTQFNLDTFVAILARDHIFYVIVASMSWTVDASSFLGTYPEVLFLFISVLKDE</sequence>
<feature type="transmembrane region" description="Helical" evidence="1">
    <location>
        <begin position="125"/>
        <end position="148"/>
    </location>
</feature>
<keyword evidence="1" id="KW-0472">Membrane</keyword>
<evidence type="ECO:0000313" key="2">
    <source>
        <dbReference type="EMBL" id="EIW77315.1"/>
    </source>
</evidence>
<evidence type="ECO:0000256" key="1">
    <source>
        <dbReference type="SAM" id="Phobius"/>
    </source>
</evidence>
<accession>A0A5M3MFB8</accession>
<reference evidence="3" key="1">
    <citation type="journal article" date="2012" name="Science">
        <title>The Paleozoic origin of enzymatic lignin decomposition reconstructed from 31 fungal genomes.</title>
        <authorList>
            <person name="Floudas D."/>
            <person name="Binder M."/>
            <person name="Riley R."/>
            <person name="Barry K."/>
            <person name="Blanchette R.A."/>
            <person name="Henrissat B."/>
            <person name="Martinez A.T."/>
            <person name="Otillar R."/>
            <person name="Spatafora J.W."/>
            <person name="Yadav J.S."/>
            <person name="Aerts A."/>
            <person name="Benoit I."/>
            <person name="Boyd A."/>
            <person name="Carlson A."/>
            <person name="Copeland A."/>
            <person name="Coutinho P.M."/>
            <person name="de Vries R.P."/>
            <person name="Ferreira P."/>
            <person name="Findley K."/>
            <person name="Foster B."/>
            <person name="Gaskell J."/>
            <person name="Glotzer D."/>
            <person name="Gorecki P."/>
            <person name="Heitman J."/>
            <person name="Hesse C."/>
            <person name="Hori C."/>
            <person name="Igarashi K."/>
            <person name="Jurgens J.A."/>
            <person name="Kallen N."/>
            <person name="Kersten P."/>
            <person name="Kohler A."/>
            <person name="Kuees U."/>
            <person name="Kumar T.K.A."/>
            <person name="Kuo A."/>
            <person name="LaButti K."/>
            <person name="Larrondo L.F."/>
            <person name="Lindquist E."/>
            <person name="Ling A."/>
            <person name="Lombard V."/>
            <person name="Lucas S."/>
            <person name="Lundell T."/>
            <person name="Martin R."/>
            <person name="McLaughlin D.J."/>
            <person name="Morgenstern I."/>
            <person name="Morin E."/>
            <person name="Murat C."/>
            <person name="Nagy L.G."/>
            <person name="Nolan M."/>
            <person name="Ohm R.A."/>
            <person name="Patyshakuliyeva A."/>
            <person name="Rokas A."/>
            <person name="Ruiz-Duenas F.J."/>
            <person name="Sabat G."/>
            <person name="Salamov A."/>
            <person name="Samejima M."/>
            <person name="Schmutz J."/>
            <person name="Slot J.C."/>
            <person name="St John F."/>
            <person name="Stenlid J."/>
            <person name="Sun H."/>
            <person name="Sun S."/>
            <person name="Syed K."/>
            <person name="Tsang A."/>
            <person name="Wiebenga A."/>
            <person name="Young D."/>
            <person name="Pisabarro A."/>
            <person name="Eastwood D.C."/>
            <person name="Martin F."/>
            <person name="Cullen D."/>
            <person name="Grigoriev I.V."/>
            <person name="Hibbett D.S."/>
        </authorList>
    </citation>
    <scope>NUCLEOTIDE SEQUENCE [LARGE SCALE GENOMIC DNA]</scope>
    <source>
        <strain evidence="3">RWD-64-598 SS2</strain>
    </source>
</reference>
<gene>
    <name evidence="2" type="ORF">CONPUDRAFT_76071</name>
</gene>
<dbReference type="GeneID" id="19209464"/>
<protein>
    <submittedName>
        <fullName evidence="2">Uncharacterized protein</fullName>
    </submittedName>
</protein>
<dbReference type="AlphaFoldDB" id="A0A5M3MFB8"/>
<dbReference type="Proteomes" id="UP000053558">
    <property type="component" value="Unassembled WGS sequence"/>
</dbReference>
<dbReference type="EMBL" id="JH711584">
    <property type="protein sequence ID" value="EIW77315.1"/>
    <property type="molecule type" value="Genomic_DNA"/>
</dbReference>
<feature type="transmembrane region" description="Helical" evidence="1">
    <location>
        <begin position="169"/>
        <end position="195"/>
    </location>
</feature>
<keyword evidence="1" id="KW-1133">Transmembrane helix</keyword>
<feature type="transmembrane region" description="Helical" evidence="1">
    <location>
        <begin position="32"/>
        <end position="51"/>
    </location>
</feature>
<dbReference type="RefSeq" id="XP_007772448.1">
    <property type="nucleotide sequence ID" value="XM_007774258.1"/>
</dbReference>